<name>A0AAD5S2U2_9FUNG</name>
<sequence length="199" mass="22167">MQIASGASSNFVHCFGPGFRFRADRCIHGKGSNKCGRLANITRPYCALQTAVDEGIKVKQSGLGVGLGAFASELYNKREPAASPVIFKKGDVVCEYRGYVMNEERFCNRYSLMEKAEYTFQISRDPFIVIDSLDSTAGVARYINESPKGFPANAQFVKHPDFPEVKRVLCRAKRHILTGEEILARYGNSKGYYSSVEKI</sequence>
<reference evidence="2" key="1">
    <citation type="submission" date="2020-05" db="EMBL/GenBank/DDBJ databases">
        <title>Phylogenomic resolution of chytrid fungi.</title>
        <authorList>
            <person name="Stajich J.E."/>
            <person name="Amses K."/>
            <person name="Simmons R."/>
            <person name="Seto K."/>
            <person name="Myers J."/>
            <person name="Bonds A."/>
            <person name="Quandt C.A."/>
            <person name="Barry K."/>
            <person name="Liu P."/>
            <person name="Grigoriev I."/>
            <person name="Longcore J.E."/>
            <person name="James T.Y."/>
        </authorList>
    </citation>
    <scope>NUCLEOTIDE SEQUENCE</scope>
    <source>
        <strain evidence="2">JEL0318</strain>
    </source>
</reference>
<keyword evidence="3" id="KW-1185">Reference proteome</keyword>
<gene>
    <name evidence="2" type="ORF">HK097_003106</name>
</gene>
<evidence type="ECO:0000313" key="2">
    <source>
        <dbReference type="EMBL" id="KAJ3038650.1"/>
    </source>
</evidence>
<dbReference type="Gene3D" id="2.170.270.10">
    <property type="entry name" value="SET domain"/>
    <property type="match status" value="1"/>
</dbReference>
<comment type="caution">
    <text evidence="2">The sequence shown here is derived from an EMBL/GenBank/DDBJ whole genome shotgun (WGS) entry which is preliminary data.</text>
</comment>
<dbReference type="InterPro" id="IPR046341">
    <property type="entry name" value="SET_dom_sf"/>
</dbReference>
<dbReference type="Pfam" id="PF00856">
    <property type="entry name" value="SET"/>
    <property type="match status" value="1"/>
</dbReference>
<feature type="domain" description="SET" evidence="1">
    <location>
        <begin position="54"/>
        <end position="187"/>
    </location>
</feature>
<dbReference type="Proteomes" id="UP001212841">
    <property type="component" value="Unassembled WGS sequence"/>
</dbReference>
<dbReference type="PROSITE" id="PS50280">
    <property type="entry name" value="SET"/>
    <property type="match status" value="1"/>
</dbReference>
<dbReference type="SUPFAM" id="SSF82199">
    <property type="entry name" value="SET domain"/>
    <property type="match status" value="1"/>
</dbReference>
<organism evidence="2 3">
    <name type="scientific">Rhizophlyctis rosea</name>
    <dbReference type="NCBI Taxonomy" id="64517"/>
    <lineage>
        <taxon>Eukaryota</taxon>
        <taxon>Fungi</taxon>
        <taxon>Fungi incertae sedis</taxon>
        <taxon>Chytridiomycota</taxon>
        <taxon>Chytridiomycota incertae sedis</taxon>
        <taxon>Chytridiomycetes</taxon>
        <taxon>Rhizophlyctidales</taxon>
        <taxon>Rhizophlyctidaceae</taxon>
        <taxon>Rhizophlyctis</taxon>
    </lineage>
</organism>
<accession>A0AAD5S2U2</accession>
<dbReference type="AlphaFoldDB" id="A0AAD5S2U2"/>
<evidence type="ECO:0000313" key="3">
    <source>
        <dbReference type="Proteomes" id="UP001212841"/>
    </source>
</evidence>
<proteinExistence type="predicted"/>
<protein>
    <recommendedName>
        <fullName evidence="1">SET domain-containing protein</fullName>
    </recommendedName>
</protein>
<evidence type="ECO:0000259" key="1">
    <source>
        <dbReference type="PROSITE" id="PS50280"/>
    </source>
</evidence>
<dbReference type="InterPro" id="IPR001214">
    <property type="entry name" value="SET_dom"/>
</dbReference>
<dbReference type="EMBL" id="JADGJD010001710">
    <property type="protein sequence ID" value="KAJ3038650.1"/>
    <property type="molecule type" value="Genomic_DNA"/>
</dbReference>